<keyword evidence="2" id="KW-1185">Reference proteome</keyword>
<evidence type="ECO:0000313" key="2">
    <source>
        <dbReference type="Proteomes" id="UP001526143"/>
    </source>
</evidence>
<name>A0ABT3B8X3_9CYAN</name>
<comment type="caution">
    <text evidence="1">The sequence shown here is derived from an EMBL/GenBank/DDBJ whole genome shotgun (WGS) entry which is preliminary data.</text>
</comment>
<dbReference type="SUPFAM" id="SSF64288">
    <property type="entry name" value="Chorismate lyase-like"/>
    <property type="match status" value="1"/>
</dbReference>
<proteinExistence type="predicted"/>
<dbReference type="Proteomes" id="UP001526143">
    <property type="component" value="Unassembled WGS sequence"/>
</dbReference>
<dbReference type="InterPro" id="IPR028978">
    <property type="entry name" value="Chorismate_lyase_/UTRA_dom_sf"/>
</dbReference>
<dbReference type="InterPro" id="IPR002800">
    <property type="entry name" value="Rv2949c-like"/>
</dbReference>
<accession>A0ABT3B8X3</accession>
<evidence type="ECO:0000313" key="1">
    <source>
        <dbReference type="EMBL" id="MCV3217374.1"/>
    </source>
</evidence>
<reference evidence="1 2" key="1">
    <citation type="submission" date="2022-10" db="EMBL/GenBank/DDBJ databases">
        <title>Identification of biosynthetic pathway for the production of the potent trypsin inhibitor radiosumin.</title>
        <authorList>
            <person name="Fewer D.P."/>
            <person name="Delbaje E."/>
            <person name="Ouyang X."/>
            <person name="Agostino P.D."/>
            <person name="Wahlsten M."/>
            <person name="Jokela J."/>
            <person name="Permi P."/>
            <person name="Haapaniemi E."/>
            <person name="Koistinen H."/>
        </authorList>
    </citation>
    <scope>NUCLEOTIDE SEQUENCE [LARGE SCALE GENOMIC DNA]</scope>
    <source>
        <strain evidence="1 2">NIES-515</strain>
    </source>
</reference>
<dbReference type="RefSeq" id="WP_263749080.1">
    <property type="nucleotide sequence ID" value="NZ_JAOWRF010000405.1"/>
</dbReference>
<dbReference type="EMBL" id="JAOWRF010000405">
    <property type="protein sequence ID" value="MCV3217374.1"/>
    <property type="molecule type" value="Genomic_DNA"/>
</dbReference>
<dbReference type="Gene3D" id="3.40.1410.10">
    <property type="entry name" value="Chorismate lyase-like"/>
    <property type="match status" value="1"/>
</dbReference>
<gene>
    <name evidence="1" type="ORF">OGM63_28355</name>
</gene>
<protein>
    <submittedName>
        <fullName evidence="1">Chorismate pyruvate-lyase family protein</fullName>
    </submittedName>
</protein>
<sequence length="181" mass="21207">MKNDLQKTLKHNHIDLSNLSYLQRIILITDGTLTDILEAYLLEHIEVLKVSEKVEVTTKEIPILELEAGSEIIDRRIFLQGKNSKKNYLYAESKIVLGRLDEDFKNGLLKSQTPIGHLWLKFRLETFKEIIDSGKEPVNELSAYFLDTEPKDQLLFRTYRVFSNRKPIMMITEKFPQSYFI</sequence>
<dbReference type="Pfam" id="PF01947">
    <property type="entry name" value="Rv2949c-like"/>
    <property type="match status" value="1"/>
</dbReference>
<organism evidence="1 2">
    <name type="scientific">Plectonema radiosum NIES-515</name>
    <dbReference type="NCBI Taxonomy" id="2986073"/>
    <lineage>
        <taxon>Bacteria</taxon>
        <taxon>Bacillati</taxon>
        <taxon>Cyanobacteriota</taxon>
        <taxon>Cyanophyceae</taxon>
        <taxon>Oscillatoriophycideae</taxon>
        <taxon>Oscillatoriales</taxon>
        <taxon>Microcoleaceae</taxon>
        <taxon>Plectonema</taxon>
    </lineage>
</organism>
<keyword evidence="1" id="KW-0670">Pyruvate</keyword>